<dbReference type="AlphaFoldDB" id="A0A3A4AXS4"/>
<evidence type="ECO:0000256" key="1">
    <source>
        <dbReference type="ARBA" id="ARBA00006484"/>
    </source>
</evidence>
<dbReference type="Pfam" id="PF13561">
    <property type="entry name" value="adh_short_C2"/>
    <property type="match status" value="1"/>
</dbReference>
<reference evidence="3 4" key="1">
    <citation type="submission" date="2018-09" db="EMBL/GenBank/DDBJ databases">
        <title>YIM 75507 draft genome.</title>
        <authorList>
            <person name="Tang S."/>
            <person name="Feng Y."/>
        </authorList>
    </citation>
    <scope>NUCLEOTIDE SEQUENCE [LARGE SCALE GENOMIC DNA]</scope>
    <source>
        <strain evidence="3 4">YIM 75507</strain>
    </source>
</reference>
<protein>
    <submittedName>
        <fullName evidence="3">SDR family oxidoreductase</fullName>
    </submittedName>
</protein>
<comment type="similarity">
    <text evidence="1">Belongs to the short-chain dehydrogenases/reductases (SDR) family.</text>
</comment>
<evidence type="ECO:0000256" key="2">
    <source>
        <dbReference type="ARBA" id="ARBA00023002"/>
    </source>
</evidence>
<sequence>MDLQLSGKTFIVTGASAGIGAATAALLAGEGAHVVGAARDARPLDRMGPRVSGVPADLTDPGSAARVVAAALDRHGRIDGLVNNAGGVTSRTGFLDVGDEEWRAAFELNLHSAVRMTRAALPAMLAGGDGSVVHVTSEAARFPDPALVDYAAAKTALLSVSKTLAAEFGPAGVRSNVVAPGPTRTALWDAPGGFADQLAERYGTGREEAVTRFVRDERRLPAGRIGTPGDVARVVAYLLSPLAGQVTGAEWAVDGGALRQI</sequence>
<evidence type="ECO:0000313" key="3">
    <source>
        <dbReference type="EMBL" id="RJL24212.1"/>
    </source>
</evidence>
<comment type="caution">
    <text evidence="3">The sequence shown here is derived from an EMBL/GenBank/DDBJ whole genome shotgun (WGS) entry which is preliminary data.</text>
</comment>
<dbReference type="InterPro" id="IPR051122">
    <property type="entry name" value="SDR_DHRS6-like"/>
</dbReference>
<dbReference type="RefSeq" id="WP_119930067.1">
    <property type="nucleotide sequence ID" value="NZ_QZEY01000016.1"/>
</dbReference>
<dbReference type="InterPro" id="IPR020904">
    <property type="entry name" value="Sc_DH/Rdtase_CS"/>
</dbReference>
<dbReference type="GO" id="GO:0016491">
    <property type="term" value="F:oxidoreductase activity"/>
    <property type="evidence" value="ECO:0007669"/>
    <property type="project" value="UniProtKB-KW"/>
</dbReference>
<dbReference type="PROSITE" id="PS00061">
    <property type="entry name" value="ADH_SHORT"/>
    <property type="match status" value="1"/>
</dbReference>
<dbReference type="Proteomes" id="UP000265768">
    <property type="component" value="Unassembled WGS sequence"/>
</dbReference>
<name>A0A3A4AXS4_9ACTN</name>
<keyword evidence="2" id="KW-0560">Oxidoreductase</keyword>
<dbReference type="PANTHER" id="PTHR43477:SF1">
    <property type="entry name" value="DIHYDROANTICAPSIN 7-DEHYDROGENASE"/>
    <property type="match status" value="1"/>
</dbReference>
<keyword evidence="4" id="KW-1185">Reference proteome</keyword>
<dbReference type="FunFam" id="3.40.50.720:FF:000084">
    <property type="entry name" value="Short-chain dehydrogenase reductase"/>
    <property type="match status" value="1"/>
</dbReference>
<evidence type="ECO:0000313" key="4">
    <source>
        <dbReference type="Proteomes" id="UP000265768"/>
    </source>
</evidence>
<accession>A0A3A4AXS4</accession>
<dbReference type="CDD" id="cd05233">
    <property type="entry name" value="SDR_c"/>
    <property type="match status" value="1"/>
</dbReference>
<dbReference type="PANTHER" id="PTHR43477">
    <property type="entry name" value="DIHYDROANTICAPSIN 7-DEHYDROGENASE"/>
    <property type="match status" value="1"/>
</dbReference>
<dbReference type="InterPro" id="IPR002347">
    <property type="entry name" value="SDR_fam"/>
</dbReference>
<dbReference type="EMBL" id="QZEY01000016">
    <property type="protein sequence ID" value="RJL24212.1"/>
    <property type="molecule type" value="Genomic_DNA"/>
</dbReference>
<dbReference type="OrthoDB" id="8959163at2"/>
<organism evidence="3 4">
    <name type="scientific">Bailinhaonella thermotolerans</name>
    <dbReference type="NCBI Taxonomy" id="1070861"/>
    <lineage>
        <taxon>Bacteria</taxon>
        <taxon>Bacillati</taxon>
        <taxon>Actinomycetota</taxon>
        <taxon>Actinomycetes</taxon>
        <taxon>Streptosporangiales</taxon>
        <taxon>Streptosporangiaceae</taxon>
        <taxon>Bailinhaonella</taxon>
    </lineage>
</organism>
<dbReference type="InterPro" id="IPR036291">
    <property type="entry name" value="NAD(P)-bd_dom_sf"/>
</dbReference>
<dbReference type="Gene3D" id="3.40.50.720">
    <property type="entry name" value="NAD(P)-binding Rossmann-like Domain"/>
    <property type="match status" value="1"/>
</dbReference>
<gene>
    <name evidence="3" type="ORF">D5H75_30705</name>
</gene>
<dbReference type="PRINTS" id="PR00080">
    <property type="entry name" value="SDRFAMILY"/>
</dbReference>
<dbReference type="SUPFAM" id="SSF51735">
    <property type="entry name" value="NAD(P)-binding Rossmann-fold domains"/>
    <property type="match status" value="1"/>
</dbReference>
<dbReference type="PRINTS" id="PR00081">
    <property type="entry name" value="GDHRDH"/>
</dbReference>
<proteinExistence type="inferred from homology"/>